<dbReference type="AlphaFoldDB" id="S3V7R0"/>
<feature type="transmembrane region" description="Helical" evidence="1">
    <location>
        <begin position="23"/>
        <end position="45"/>
    </location>
</feature>
<dbReference type="Pfam" id="PF16927">
    <property type="entry name" value="HisKA_7TM"/>
    <property type="match status" value="1"/>
</dbReference>
<dbReference type="RefSeq" id="WP_016551440.1">
    <property type="nucleotide sequence ID" value="NZ_AKWZ02000012.1"/>
</dbReference>
<dbReference type="Proteomes" id="UP000014540">
    <property type="component" value="Unassembled WGS sequence"/>
</dbReference>
<accession>S3V7R0</accession>
<evidence type="ECO:0000256" key="1">
    <source>
        <dbReference type="SAM" id="Phobius"/>
    </source>
</evidence>
<keyword evidence="1" id="KW-0472">Membrane</keyword>
<feature type="transmembrane region" description="Helical" evidence="1">
    <location>
        <begin position="165"/>
        <end position="184"/>
    </location>
</feature>
<keyword evidence="1" id="KW-0812">Transmembrane</keyword>
<evidence type="ECO:0000259" key="2">
    <source>
        <dbReference type="Pfam" id="PF16927"/>
    </source>
</evidence>
<feature type="domain" description="Histidine kinase N-terminal 7TM region" evidence="2">
    <location>
        <begin position="3"/>
        <end position="219"/>
    </location>
</feature>
<evidence type="ECO:0000313" key="3">
    <source>
        <dbReference type="EMBL" id="EPG72450.1"/>
    </source>
</evidence>
<feature type="transmembrane region" description="Helical" evidence="1">
    <location>
        <begin position="57"/>
        <end position="78"/>
    </location>
</feature>
<reference evidence="3" key="1">
    <citation type="submission" date="2013-04" db="EMBL/GenBank/DDBJ databases">
        <authorList>
            <person name="Harkins D.M."/>
            <person name="Durkin A.S."/>
            <person name="Selengut J.D."/>
            <person name="Sanka R."/>
            <person name="DePew J."/>
            <person name="Purushe J."/>
            <person name="Ahmed A."/>
            <person name="van der Linden H."/>
            <person name="Goris M.G.A."/>
            <person name="Hartskeerl R.A."/>
            <person name="Vinetz J.M."/>
            <person name="Sutton G.G."/>
            <person name="Nelson W.C."/>
            <person name="Fouts D.E."/>
        </authorList>
    </citation>
    <scope>NUCLEOTIDE SEQUENCE [LARGE SCALE GENOMIC DNA]</scope>
    <source>
        <strain evidence="3">BUT 6</strain>
    </source>
</reference>
<keyword evidence="1" id="KW-1133">Transmembrane helix</keyword>
<organism evidence="3 4">
    <name type="scientific">Leptospira fainei serovar Hurstbridge str. BUT 6</name>
    <dbReference type="NCBI Taxonomy" id="1193011"/>
    <lineage>
        <taxon>Bacteria</taxon>
        <taxon>Pseudomonadati</taxon>
        <taxon>Spirochaetota</taxon>
        <taxon>Spirochaetia</taxon>
        <taxon>Leptospirales</taxon>
        <taxon>Leptospiraceae</taxon>
        <taxon>Leptospira</taxon>
    </lineage>
</organism>
<feature type="transmembrane region" description="Helical" evidence="1">
    <location>
        <begin position="191"/>
        <end position="211"/>
    </location>
</feature>
<keyword evidence="4" id="KW-1185">Reference proteome</keyword>
<evidence type="ECO:0000313" key="4">
    <source>
        <dbReference type="Proteomes" id="UP000014540"/>
    </source>
</evidence>
<gene>
    <name evidence="3" type="ORF">LEP1GSC058_0284</name>
</gene>
<protein>
    <submittedName>
        <fullName evidence="3">Membrane protein</fullName>
    </submittedName>
</protein>
<comment type="caution">
    <text evidence="3">The sequence shown here is derived from an EMBL/GenBank/DDBJ whole genome shotgun (WGS) entry which is preliminary data.</text>
</comment>
<feature type="transmembrane region" description="Helical" evidence="1">
    <location>
        <begin position="130"/>
        <end position="153"/>
    </location>
</feature>
<feature type="transmembrane region" description="Helical" evidence="1">
    <location>
        <begin position="90"/>
        <end position="109"/>
    </location>
</feature>
<sequence>MAIVTFVLLSLSALHFYKGSEKNYLNLSFSLIALLMSVWCALLSLSEIPLPFTLQSSLINLIPIPILFIPILLIYITFNYSKPNSPTSPPAFLTLFHVIAIVFFSWYAFEGEVGPYRMEGRLRIFKPGPLYYPACTYIYVSVFLCLAILIRNIFIGNYFVRIHSIYLSAGAIFCGLISYFFIILSSSFGISAIPTIMLGTLAFLWIVWLSITNYRLFNIDLSDFKYDFRNPRFSSTLVSLNRFLLKKIDPMTFAEICNQFEAKRREEVYALQAEMLLEFVYSKEGTISNHVRQYSQKVTDLFIN</sequence>
<dbReference type="InterPro" id="IPR031621">
    <property type="entry name" value="HisKA_7TM"/>
</dbReference>
<name>S3V7R0_9LEPT</name>
<dbReference type="EMBL" id="AKWZ02000012">
    <property type="protein sequence ID" value="EPG72450.1"/>
    <property type="molecule type" value="Genomic_DNA"/>
</dbReference>
<proteinExistence type="predicted"/>